<comment type="caution">
    <text evidence="1">The sequence shown here is derived from an EMBL/GenBank/DDBJ whole genome shotgun (WGS) entry which is preliminary data.</text>
</comment>
<protein>
    <submittedName>
        <fullName evidence="1">Uncharacterized protein</fullName>
    </submittedName>
</protein>
<gene>
    <name evidence="1" type="ORF">OUZ56_029695</name>
</gene>
<evidence type="ECO:0000313" key="2">
    <source>
        <dbReference type="Proteomes" id="UP001234178"/>
    </source>
</evidence>
<dbReference type="Proteomes" id="UP001234178">
    <property type="component" value="Unassembled WGS sequence"/>
</dbReference>
<organism evidence="1 2">
    <name type="scientific">Daphnia magna</name>
    <dbReference type="NCBI Taxonomy" id="35525"/>
    <lineage>
        <taxon>Eukaryota</taxon>
        <taxon>Metazoa</taxon>
        <taxon>Ecdysozoa</taxon>
        <taxon>Arthropoda</taxon>
        <taxon>Crustacea</taxon>
        <taxon>Branchiopoda</taxon>
        <taxon>Diplostraca</taxon>
        <taxon>Cladocera</taxon>
        <taxon>Anomopoda</taxon>
        <taxon>Daphniidae</taxon>
        <taxon>Daphnia</taxon>
    </lineage>
</organism>
<keyword evidence="2" id="KW-1185">Reference proteome</keyword>
<proteinExistence type="predicted"/>
<name>A0ABR0B7K0_9CRUS</name>
<accession>A0ABR0B7K0</accession>
<evidence type="ECO:0000313" key="1">
    <source>
        <dbReference type="EMBL" id="KAK4037664.1"/>
    </source>
</evidence>
<reference evidence="1 2" key="1">
    <citation type="journal article" date="2023" name="Nucleic Acids Res.">
        <title>The hologenome of Daphnia magna reveals possible DNA methylation and microbiome-mediated evolution of the host genome.</title>
        <authorList>
            <person name="Chaturvedi A."/>
            <person name="Li X."/>
            <person name="Dhandapani V."/>
            <person name="Marshall H."/>
            <person name="Kissane S."/>
            <person name="Cuenca-Cambronero M."/>
            <person name="Asole G."/>
            <person name="Calvet F."/>
            <person name="Ruiz-Romero M."/>
            <person name="Marangio P."/>
            <person name="Guigo R."/>
            <person name="Rago D."/>
            <person name="Mirbahai L."/>
            <person name="Eastwood N."/>
            <person name="Colbourne J.K."/>
            <person name="Zhou J."/>
            <person name="Mallon E."/>
            <person name="Orsini L."/>
        </authorList>
    </citation>
    <scope>NUCLEOTIDE SEQUENCE [LARGE SCALE GENOMIC DNA]</scope>
    <source>
        <strain evidence="1">LRV0_1</strain>
    </source>
</reference>
<dbReference type="EMBL" id="JAOYFB010000040">
    <property type="protein sequence ID" value="KAK4037664.1"/>
    <property type="molecule type" value="Genomic_DNA"/>
</dbReference>
<sequence length="93" mass="10865">MPKNRPLLLKVSQVRVNQTVVKDFIAEVVDSDMNHSNREPDSGSDEETYVDCEEESETFYEMEEDETFFYCEEHSINTVSINVSFEKVLPHRT</sequence>